<keyword evidence="1" id="KW-0479">Metal-binding</keyword>
<reference evidence="3" key="1">
    <citation type="journal article" date="2020" name="Stud. Mycol.">
        <title>101 Dothideomycetes genomes: a test case for predicting lifestyles and emergence of pathogens.</title>
        <authorList>
            <person name="Haridas S."/>
            <person name="Albert R."/>
            <person name="Binder M."/>
            <person name="Bloem J."/>
            <person name="Labutti K."/>
            <person name="Salamov A."/>
            <person name="Andreopoulos B."/>
            <person name="Baker S."/>
            <person name="Barry K."/>
            <person name="Bills G."/>
            <person name="Bluhm B."/>
            <person name="Cannon C."/>
            <person name="Castanera R."/>
            <person name="Culley D."/>
            <person name="Daum C."/>
            <person name="Ezra D."/>
            <person name="Gonzalez J."/>
            <person name="Henrissat B."/>
            <person name="Kuo A."/>
            <person name="Liang C."/>
            <person name="Lipzen A."/>
            <person name="Lutzoni F."/>
            <person name="Magnuson J."/>
            <person name="Mondo S."/>
            <person name="Nolan M."/>
            <person name="Ohm R."/>
            <person name="Pangilinan J."/>
            <person name="Park H.-J."/>
            <person name="Ramirez L."/>
            <person name="Alfaro M."/>
            <person name="Sun H."/>
            <person name="Tritt A."/>
            <person name="Yoshinaga Y."/>
            <person name="Zwiers L.-H."/>
            <person name="Turgeon B."/>
            <person name="Goodwin S."/>
            <person name="Spatafora J."/>
            <person name="Crous P."/>
            <person name="Grigoriev I."/>
        </authorList>
    </citation>
    <scope>NUCLEOTIDE SEQUENCE</scope>
    <source>
        <strain evidence="3">CBS 122681</strain>
    </source>
</reference>
<dbReference type="InterPro" id="IPR013083">
    <property type="entry name" value="Znf_RING/FYVE/PHD"/>
</dbReference>
<dbReference type="EMBL" id="MU004314">
    <property type="protein sequence ID" value="KAF2658543.1"/>
    <property type="molecule type" value="Genomic_DNA"/>
</dbReference>
<evidence type="ECO:0000313" key="3">
    <source>
        <dbReference type="EMBL" id="KAF2658543.1"/>
    </source>
</evidence>
<evidence type="ECO:0000313" key="4">
    <source>
        <dbReference type="Proteomes" id="UP000799324"/>
    </source>
</evidence>
<sequence length="156" mass="18019">MPPNRITNDKVQNFLARNTVPLSLSNLPAGQTSCPICRNTYAEVDRHYVPPLMDPDVPEWAVQVVRCGDCNHIVGRRCIERCIRAGEPWSHMCPMCRHEWFVPPHSTRTDIIARLRMALTVLAYTQRDTTELQAALDHVEELLREIENSLLDRRYI</sequence>
<dbReference type="OrthoDB" id="3791947at2759"/>
<dbReference type="Gene3D" id="3.30.40.10">
    <property type="entry name" value="Zinc/RING finger domain, C3HC4 (zinc finger)"/>
    <property type="match status" value="1"/>
</dbReference>
<proteinExistence type="predicted"/>
<keyword evidence="4" id="KW-1185">Reference proteome</keyword>
<evidence type="ECO:0000256" key="1">
    <source>
        <dbReference type="PROSITE-ProRule" id="PRU00175"/>
    </source>
</evidence>
<accession>A0A6A6THY7</accession>
<keyword evidence="1" id="KW-0863">Zinc-finger</keyword>
<dbReference type="AlphaFoldDB" id="A0A6A6THY7"/>
<feature type="domain" description="RING-type" evidence="2">
    <location>
        <begin position="34"/>
        <end position="97"/>
    </location>
</feature>
<dbReference type="PROSITE" id="PS50089">
    <property type="entry name" value="ZF_RING_2"/>
    <property type="match status" value="1"/>
</dbReference>
<dbReference type="InterPro" id="IPR001841">
    <property type="entry name" value="Znf_RING"/>
</dbReference>
<evidence type="ECO:0000259" key="2">
    <source>
        <dbReference type="PROSITE" id="PS50089"/>
    </source>
</evidence>
<gene>
    <name evidence="3" type="ORF">K491DRAFT_259378</name>
</gene>
<dbReference type="SUPFAM" id="SSF57850">
    <property type="entry name" value="RING/U-box"/>
    <property type="match status" value="1"/>
</dbReference>
<protein>
    <recommendedName>
        <fullName evidence="2">RING-type domain-containing protein</fullName>
    </recommendedName>
</protein>
<keyword evidence="1" id="KW-0862">Zinc</keyword>
<name>A0A6A6THY7_9PLEO</name>
<organism evidence="3 4">
    <name type="scientific">Lophiostoma macrostomum CBS 122681</name>
    <dbReference type="NCBI Taxonomy" id="1314788"/>
    <lineage>
        <taxon>Eukaryota</taxon>
        <taxon>Fungi</taxon>
        <taxon>Dikarya</taxon>
        <taxon>Ascomycota</taxon>
        <taxon>Pezizomycotina</taxon>
        <taxon>Dothideomycetes</taxon>
        <taxon>Pleosporomycetidae</taxon>
        <taxon>Pleosporales</taxon>
        <taxon>Lophiostomataceae</taxon>
        <taxon>Lophiostoma</taxon>
    </lineage>
</organism>
<dbReference type="Proteomes" id="UP000799324">
    <property type="component" value="Unassembled WGS sequence"/>
</dbReference>
<dbReference type="GO" id="GO:0008270">
    <property type="term" value="F:zinc ion binding"/>
    <property type="evidence" value="ECO:0007669"/>
    <property type="project" value="UniProtKB-KW"/>
</dbReference>